<keyword evidence="4" id="KW-1185">Reference proteome</keyword>
<dbReference type="PANTHER" id="PTHR22814:SF356">
    <property type="entry name" value="HEAVY METAL-ASSOCIATED ISOPRENYLATED PLANT PROTEIN 20"/>
    <property type="match status" value="1"/>
</dbReference>
<evidence type="ECO:0000259" key="2">
    <source>
        <dbReference type="PROSITE" id="PS50846"/>
    </source>
</evidence>
<gene>
    <name evidence="3" type="ORF">M5K25_009328</name>
</gene>
<accession>A0ABD0V5I4</accession>
<sequence>MGIIDHFSKVCSLTYTRRALRRKKRKKPLQTVQIKVKMDCDGCERRVKHAVRTMKNVISVDVNRNQSRVSVTGHVEPGKVLQRVRSTGKAAEFWPYAPHNLVFYPYVAGAYDKKAPTGFVRKVPQAMPSPGATMEKCSVSKWLIKNPIICRNLFLLQPNLQQVLYAASSSSHEALHIFS</sequence>
<organism evidence="3 4">
    <name type="scientific">Dendrobium thyrsiflorum</name>
    <name type="common">Pinecone-like raceme dendrobium</name>
    <name type="synonym">Orchid</name>
    <dbReference type="NCBI Taxonomy" id="117978"/>
    <lineage>
        <taxon>Eukaryota</taxon>
        <taxon>Viridiplantae</taxon>
        <taxon>Streptophyta</taxon>
        <taxon>Embryophyta</taxon>
        <taxon>Tracheophyta</taxon>
        <taxon>Spermatophyta</taxon>
        <taxon>Magnoliopsida</taxon>
        <taxon>Liliopsida</taxon>
        <taxon>Asparagales</taxon>
        <taxon>Orchidaceae</taxon>
        <taxon>Epidendroideae</taxon>
        <taxon>Malaxideae</taxon>
        <taxon>Dendrobiinae</taxon>
        <taxon>Dendrobium</taxon>
    </lineage>
</organism>
<evidence type="ECO:0000313" key="4">
    <source>
        <dbReference type="Proteomes" id="UP001552299"/>
    </source>
</evidence>
<protein>
    <recommendedName>
        <fullName evidence="2">HMA domain-containing protein</fullName>
    </recommendedName>
</protein>
<dbReference type="Pfam" id="PF00403">
    <property type="entry name" value="HMA"/>
    <property type="match status" value="1"/>
</dbReference>
<dbReference type="InterPro" id="IPR036163">
    <property type="entry name" value="HMA_dom_sf"/>
</dbReference>
<dbReference type="EMBL" id="JANQDX010000008">
    <property type="protein sequence ID" value="KAL0920208.1"/>
    <property type="molecule type" value="Genomic_DNA"/>
</dbReference>
<dbReference type="InterPro" id="IPR006121">
    <property type="entry name" value="HMA_dom"/>
</dbReference>
<dbReference type="Proteomes" id="UP001552299">
    <property type="component" value="Unassembled WGS sequence"/>
</dbReference>
<evidence type="ECO:0000256" key="1">
    <source>
        <dbReference type="ARBA" id="ARBA00022723"/>
    </source>
</evidence>
<dbReference type="SUPFAM" id="SSF55008">
    <property type="entry name" value="HMA, heavy metal-associated domain"/>
    <property type="match status" value="1"/>
</dbReference>
<dbReference type="AlphaFoldDB" id="A0ABD0V5I4"/>
<name>A0ABD0V5I4_DENTH</name>
<dbReference type="GO" id="GO:0046872">
    <property type="term" value="F:metal ion binding"/>
    <property type="evidence" value="ECO:0007669"/>
    <property type="project" value="UniProtKB-KW"/>
</dbReference>
<evidence type="ECO:0000313" key="3">
    <source>
        <dbReference type="EMBL" id="KAL0920208.1"/>
    </source>
</evidence>
<feature type="domain" description="HMA" evidence="2">
    <location>
        <begin position="29"/>
        <end position="92"/>
    </location>
</feature>
<proteinExistence type="predicted"/>
<dbReference type="Gene3D" id="3.30.70.100">
    <property type="match status" value="1"/>
</dbReference>
<keyword evidence="1" id="KW-0479">Metal-binding</keyword>
<comment type="caution">
    <text evidence="3">The sequence shown here is derived from an EMBL/GenBank/DDBJ whole genome shotgun (WGS) entry which is preliminary data.</text>
</comment>
<dbReference type="PANTHER" id="PTHR22814">
    <property type="entry name" value="COPPER TRANSPORT PROTEIN ATOX1-RELATED"/>
    <property type="match status" value="1"/>
</dbReference>
<dbReference type="PROSITE" id="PS50846">
    <property type="entry name" value="HMA_2"/>
    <property type="match status" value="1"/>
</dbReference>
<reference evidence="3 4" key="1">
    <citation type="journal article" date="2024" name="Plant Biotechnol. J.">
        <title>Dendrobium thyrsiflorum genome and its molecular insights into genes involved in important horticultural traits.</title>
        <authorList>
            <person name="Chen B."/>
            <person name="Wang J.Y."/>
            <person name="Zheng P.J."/>
            <person name="Li K.L."/>
            <person name="Liang Y.M."/>
            <person name="Chen X.F."/>
            <person name="Zhang C."/>
            <person name="Zhao X."/>
            <person name="He X."/>
            <person name="Zhang G.Q."/>
            <person name="Liu Z.J."/>
            <person name="Xu Q."/>
        </authorList>
    </citation>
    <scope>NUCLEOTIDE SEQUENCE [LARGE SCALE GENOMIC DNA]</scope>
    <source>
        <strain evidence="3">GZMU011</strain>
    </source>
</reference>
<dbReference type="CDD" id="cd00371">
    <property type="entry name" value="HMA"/>
    <property type="match status" value="1"/>
</dbReference>